<protein>
    <submittedName>
        <fullName evidence="1">Uncharacterized protein</fullName>
    </submittedName>
</protein>
<keyword evidence="2" id="KW-1185">Reference proteome</keyword>
<gene>
    <name evidence="1" type="ORF">KPC_1466</name>
</gene>
<dbReference type="Proteomes" id="UP000245974">
    <property type="component" value="Unassembled WGS sequence"/>
</dbReference>
<name>A0A2U3MXX3_9GAMM</name>
<organism evidence="1 2">
    <name type="scientific">Acinetobacter stercoris</name>
    <dbReference type="NCBI Taxonomy" id="2126983"/>
    <lineage>
        <taxon>Bacteria</taxon>
        <taxon>Pseudomonadati</taxon>
        <taxon>Pseudomonadota</taxon>
        <taxon>Gammaproteobacteria</taxon>
        <taxon>Moraxellales</taxon>
        <taxon>Moraxellaceae</taxon>
        <taxon>Acinetobacter</taxon>
    </lineage>
</organism>
<evidence type="ECO:0000313" key="1">
    <source>
        <dbReference type="EMBL" id="SPL70288.1"/>
    </source>
</evidence>
<reference evidence="2" key="1">
    <citation type="submission" date="2018-03" db="EMBL/GenBank/DDBJ databases">
        <authorList>
            <person name="Blom J."/>
        </authorList>
    </citation>
    <scope>NUCLEOTIDE SEQUENCE [LARGE SCALE GENOMIC DNA]</scope>
    <source>
        <strain evidence="2">KPC-SM-21</strain>
    </source>
</reference>
<dbReference type="RefSeq" id="WP_121973773.1">
    <property type="nucleotide sequence ID" value="NZ_OOGT01000051.1"/>
</dbReference>
<accession>A0A2U3MXX3</accession>
<evidence type="ECO:0000313" key="2">
    <source>
        <dbReference type="Proteomes" id="UP000245974"/>
    </source>
</evidence>
<dbReference type="AlphaFoldDB" id="A0A2U3MXX3"/>
<dbReference type="InParanoid" id="A0A2U3MXX3"/>
<sequence length="82" mass="9398">MGIQFSNGLVIEQIGTNVLLIIGNQQLFQFLWHKFAIDFGHARFMSDASDNTSFKIQMTNIEPHVLQNDLQCLDPNDLNQYV</sequence>
<proteinExistence type="predicted"/>
<dbReference type="EMBL" id="OOGT01000051">
    <property type="protein sequence ID" value="SPL70288.1"/>
    <property type="molecule type" value="Genomic_DNA"/>
</dbReference>